<dbReference type="GO" id="GO:0005829">
    <property type="term" value="C:cytosol"/>
    <property type="evidence" value="ECO:0007669"/>
    <property type="project" value="TreeGrafter"/>
</dbReference>
<protein>
    <recommendedName>
        <fullName evidence="5">RNI-like protein</fullName>
    </recommendedName>
</protein>
<sequence length="349" mass="38874">TLHSIEWRNCFTNSIKGFSMRQIESRCPLDSGKPRRHPATGDLYIDLDIDNEDIDIVTEEELLMSIAMVGAFPYIVRVQSLYIRDGPYPTDLLWQFINSCNPKRLYLRHCQIDSFRAVLRSLRHIDISGNPLLANDENLPSIVRLLPQLYHFGMEHCALSCDNLSLIASSLADAPVLRELDLSGSEFGDAGMRILARYLPDAKALESVTLSECQIGPEGAKVLASSIPSVPNLSNLDLEMNPIGNEGVAAICETLHLSGSICSINFAFCNCTHFSQILMNARPCRTLTGFTITGGLPADDPVFSMCSRNTDFTRSEQRVAMLQSTAARDFVHDPDFDICLLRFLFSFLM</sequence>
<dbReference type="Pfam" id="PF13516">
    <property type="entry name" value="LRR_6"/>
    <property type="match status" value="3"/>
</dbReference>
<evidence type="ECO:0000256" key="2">
    <source>
        <dbReference type="ARBA" id="ARBA00022614"/>
    </source>
</evidence>
<dbReference type="GO" id="GO:0006913">
    <property type="term" value="P:nucleocytoplasmic transport"/>
    <property type="evidence" value="ECO:0007669"/>
    <property type="project" value="TreeGrafter"/>
</dbReference>
<evidence type="ECO:0008006" key="5">
    <source>
        <dbReference type="Google" id="ProtNLM"/>
    </source>
</evidence>
<dbReference type="Gene3D" id="3.80.10.10">
    <property type="entry name" value="Ribonuclease Inhibitor"/>
    <property type="match status" value="1"/>
</dbReference>
<reference evidence="4" key="1">
    <citation type="submission" date="2015-04" db="EMBL/GenBank/DDBJ databases">
        <title>The genome sequence of the plant pathogenic Rhizarian Plasmodiophora brassicae reveals insights in its biotrophic life cycle and the origin of chitin synthesis.</title>
        <authorList>
            <person name="Schwelm A."/>
            <person name="Fogelqvist J."/>
            <person name="Knaust A."/>
            <person name="Julke S."/>
            <person name="Lilja T."/>
            <person name="Dhandapani V."/>
            <person name="Bonilla-Rosso G."/>
            <person name="Karlsson M."/>
            <person name="Shevchenko A."/>
            <person name="Choi S.R."/>
            <person name="Kim H.G."/>
            <person name="Park J.Y."/>
            <person name="Lim Y.P."/>
            <person name="Ludwig-Muller J."/>
            <person name="Dixelius C."/>
        </authorList>
    </citation>
    <scope>NUCLEOTIDE SEQUENCE</scope>
    <source>
        <tissue evidence="4">Potato root galls</tissue>
    </source>
</reference>
<dbReference type="AlphaFoldDB" id="A0A0H5RAF9"/>
<dbReference type="GO" id="GO:0048471">
    <property type="term" value="C:perinuclear region of cytoplasm"/>
    <property type="evidence" value="ECO:0007669"/>
    <property type="project" value="TreeGrafter"/>
</dbReference>
<dbReference type="SUPFAM" id="SSF52047">
    <property type="entry name" value="RNI-like"/>
    <property type="match status" value="1"/>
</dbReference>
<dbReference type="EMBL" id="HACM01010698">
    <property type="protein sequence ID" value="CRZ11140.1"/>
    <property type="molecule type" value="Transcribed_RNA"/>
</dbReference>
<evidence type="ECO:0000256" key="3">
    <source>
        <dbReference type="ARBA" id="ARBA00022737"/>
    </source>
</evidence>
<dbReference type="GO" id="GO:0005634">
    <property type="term" value="C:nucleus"/>
    <property type="evidence" value="ECO:0007669"/>
    <property type="project" value="TreeGrafter"/>
</dbReference>
<dbReference type="PANTHER" id="PTHR24113">
    <property type="entry name" value="RAN GTPASE-ACTIVATING PROTEIN 1"/>
    <property type="match status" value="1"/>
</dbReference>
<evidence type="ECO:0000256" key="1">
    <source>
        <dbReference type="ARBA" id="ARBA00022468"/>
    </source>
</evidence>
<proteinExistence type="predicted"/>
<dbReference type="InterPro" id="IPR032675">
    <property type="entry name" value="LRR_dom_sf"/>
</dbReference>
<dbReference type="InterPro" id="IPR027038">
    <property type="entry name" value="RanGap"/>
</dbReference>
<dbReference type="PANTHER" id="PTHR24113:SF12">
    <property type="entry name" value="RAN GTPASE-ACTIVATING PROTEIN 1"/>
    <property type="match status" value="1"/>
</dbReference>
<keyword evidence="1" id="KW-0343">GTPase activation</keyword>
<feature type="non-terminal residue" evidence="4">
    <location>
        <position position="1"/>
    </location>
</feature>
<keyword evidence="2" id="KW-0433">Leucine-rich repeat</keyword>
<accession>A0A0H5RAF9</accession>
<organism evidence="4">
    <name type="scientific">Spongospora subterranea</name>
    <dbReference type="NCBI Taxonomy" id="70186"/>
    <lineage>
        <taxon>Eukaryota</taxon>
        <taxon>Sar</taxon>
        <taxon>Rhizaria</taxon>
        <taxon>Endomyxa</taxon>
        <taxon>Phytomyxea</taxon>
        <taxon>Plasmodiophorida</taxon>
        <taxon>Plasmodiophoridae</taxon>
        <taxon>Spongospora</taxon>
    </lineage>
</organism>
<dbReference type="SMART" id="SM00368">
    <property type="entry name" value="LRR_RI"/>
    <property type="match status" value="3"/>
</dbReference>
<dbReference type="GO" id="GO:0031267">
    <property type="term" value="F:small GTPase binding"/>
    <property type="evidence" value="ECO:0007669"/>
    <property type="project" value="TreeGrafter"/>
</dbReference>
<evidence type="ECO:0000313" key="4">
    <source>
        <dbReference type="EMBL" id="CRZ11140.1"/>
    </source>
</evidence>
<dbReference type="InterPro" id="IPR001611">
    <property type="entry name" value="Leu-rich_rpt"/>
</dbReference>
<name>A0A0H5RAF9_9EUKA</name>
<dbReference type="GO" id="GO:0005096">
    <property type="term" value="F:GTPase activator activity"/>
    <property type="evidence" value="ECO:0007669"/>
    <property type="project" value="UniProtKB-KW"/>
</dbReference>
<keyword evidence="3" id="KW-0677">Repeat</keyword>